<dbReference type="Pfam" id="PF02470">
    <property type="entry name" value="MlaD"/>
    <property type="match status" value="1"/>
</dbReference>
<reference evidence="4" key="1">
    <citation type="submission" date="2023-10" db="EMBL/GenBank/DDBJ databases">
        <title>Characterization and genome sequence of Mycobacterium intracellulare ABSURDO, a novel pathogenic isolate with three colony morphotypes that vary in growth and acid-fastness.</title>
        <authorList>
            <person name="Jude B.A."/>
            <person name="Robinson R.T."/>
        </authorList>
    </citation>
    <scope>NUCLEOTIDE SEQUENCE</scope>
    <source>
        <strain evidence="4">ABSURDO Component B</strain>
    </source>
</reference>
<protein>
    <submittedName>
        <fullName evidence="4">MCE family protein</fullName>
    </submittedName>
</protein>
<dbReference type="Pfam" id="PF11887">
    <property type="entry name" value="Mce4_CUP1"/>
    <property type="match status" value="1"/>
</dbReference>
<dbReference type="GO" id="GO:0005576">
    <property type="term" value="C:extracellular region"/>
    <property type="evidence" value="ECO:0007669"/>
    <property type="project" value="TreeGrafter"/>
</dbReference>
<evidence type="ECO:0000256" key="1">
    <source>
        <dbReference type="SAM" id="MobiDB-lite"/>
    </source>
</evidence>
<dbReference type="Proteomes" id="UP001187143">
    <property type="component" value="Unassembled WGS sequence"/>
</dbReference>
<proteinExistence type="predicted"/>
<evidence type="ECO:0000313" key="4">
    <source>
        <dbReference type="EMBL" id="MDV7010715.1"/>
    </source>
</evidence>
<evidence type="ECO:0000259" key="3">
    <source>
        <dbReference type="Pfam" id="PF11887"/>
    </source>
</evidence>
<feature type="compositionally biased region" description="Basic and acidic residues" evidence="1">
    <location>
        <begin position="415"/>
        <end position="428"/>
    </location>
</feature>
<feature type="domain" description="Mammalian cell entry C-terminal" evidence="3">
    <location>
        <begin position="113"/>
        <end position="292"/>
    </location>
</feature>
<dbReference type="InterPro" id="IPR005693">
    <property type="entry name" value="Mce"/>
</dbReference>
<dbReference type="InterPro" id="IPR003399">
    <property type="entry name" value="Mce/MlaD"/>
</dbReference>
<gene>
    <name evidence="4" type="ORF">R4F53_00130</name>
</gene>
<organism evidence="4 5">
    <name type="scientific">Mycobacterium intracellulare</name>
    <dbReference type="NCBI Taxonomy" id="1767"/>
    <lineage>
        <taxon>Bacteria</taxon>
        <taxon>Bacillati</taxon>
        <taxon>Actinomycetota</taxon>
        <taxon>Actinomycetes</taxon>
        <taxon>Mycobacteriales</taxon>
        <taxon>Mycobacteriaceae</taxon>
        <taxon>Mycobacterium</taxon>
        <taxon>Mycobacterium avium complex (MAC)</taxon>
    </lineage>
</organism>
<dbReference type="AlphaFoldDB" id="A0AAE4R818"/>
<dbReference type="EMBL" id="JAWLLD010000001">
    <property type="protein sequence ID" value="MDV7010715.1"/>
    <property type="molecule type" value="Genomic_DNA"/>
</dbReference>
<name>A0AAE4R818_MYCIT</name>
<dbReference type="RefSeq" id="WP_225324571.1">
    <property type="nucleotide sequence ID" value="NZ_JAEKMV010000013.1"/>
</dbReference>
<feature type="compositionally biased region" description="Low complexity" evidence="1">
    <location>
        <begin position="429"/>
        <end position="438"/>
    </location>
</feature>
<feature type="domain" description="Mce/MlaD" evidence="2">
    <location>
        <begin position="30"/>
        <end position="104"/>
    </location>
</feature>
<dbReference type="NCBIfam" id="TIGR00996">
    <property type="entry name" value="Mtu_fam_mce"/>
    <property type="match status" value="1"/>
</dbReference>
<dbReference type="InterPro" id="IPR024516">
    <property type="entry name" value="Mce_C"/>
</dbReference>
<evidence type="ECO:0000259" key="2">
    <source>
        <dbReference type="Pfam" id="PF02470"/>
    </source>
</evidence>
<feature type="region of interest" description="Disordered" evidence="1">
    <location>
        <begin position="382"/>
        <end position="446"/>
    </location>
</feature>
<evidence type="ECO:0000313" key="5">
    <source>
        <dbReference type="Proteomes" id="UP001187143"/>
    </source>
</evidence>
<dbReference type="InterPro" id="IPR052336">
    <property type="entry name" value="MlaD_Phospholipid_Transporter"/>
</dbReference>
<sequence>MTARRLVAALLAGVFLVSSGFLVRETFFRPLTITAYFPSATGIYPGDQIRVSGVKVGTVASVQPQPSRAKLVLHVDRRVSIPANAKAIIVAQNLVAARYVQLSPAYHRGGGPTMRDGAVIDTDRTAIPVEWDQVTEQLTRLATDLGPAGDVSSTSASRFITTAANALDGNGEKLRQTLAQLSGISRILANGSGNIVDIIKNLQNFVTTLRDSNQQIVQFQNRLTTLSTVLDDSRSDLDAALSNLSVAVGEVQRFVAGTRDKTAEQIQRLTNVTQVLVDHRMDVENILHAAPTAFSNGYNIYNPNTPGAMGSFIINNFSNPVHFLCDAIGAVANVTATESGKLCAEYGGPGMRTANFNYLPIPTNIILQQIATPGKIIYAEPRLTPDGEGPSATPPDIPPAVSAYTGIDGDSAPHSLEDLMLPDHRRPAPGDQPAAAGLGAPGAPPP</sequence>
<dbReference type="PANTHER" id="PTHR33371">
    <property type="entry name" value="INTERMEMBRANE PHOSPHOLIPID TRANSPORT SYSTEM BINDING PROTEIN MLAD-RELATED"/>
    <property type="match status" value="1"/>
</dbReference>
<comment type="caution">
    <text evidence="4">The sequence shown here is derived from an EMBL/GenBank/DDBJ whole genome shotgun (WGS) entry which is preliminary data.</text>
</comment>
<accession>A0AAE4R818</accession>
<dbReference type="PANTHER" id="PTHR33371:SF4">
    <property type="entry name" value="INTERMEMBRANE PHOSPHOLIPID TRANSPORT SYSTEM BINDING PROTEIN MLAD"/>
    <property type="match status" value="1"/>
</dbReference>